<feature type="chain" id="PRO_5038614529" description="LRAT domain-containing protein" evidence="1">
    <location>
        <begin position="20"/>
        <end position="153"/>
    </location>
</feature>
<proteinExistence type="predicted"/>
<dbReference type="Proteomes" id="UP000828390">
    <property type="component" value="Unassembled WGS sequence"/>
</dbReference>
<gene>
    <name evidence="2" type="ORF">DPMN_189900</name>
</gene>
<evidence type="ECO:0000313" key="3">
    <source>
        <dbReference type="Proteomes" id="UP000828390"/>
    </source>
</evidence>
<dbReference type="OrthoDB" id="6122078at2759"/>
<dbReference type="AlphaFoldDB" id="A0A9D4DVQ5"/>
<dbReference type="EMBL" id="JAIWYP010000010">
    <property type="protein sequence ID" value="KAH3755210.1"/>
    <property type="molecule type" value="Genomic_DNA"/>
</dbReference>
<keyword evidence="1" id="KW-0732">Signal</keyword>
<evidence type="ECO:0008006" key="4">
    <source>
        <dbReference type="Google" id="ProtNLM"/>
    </source>
</evidence>
<feature type="signal peptide" evidence="1">
    <location>
        <begin position="1"/>
        <end position="19"/>
    </location>
</feature>
<reference evidence="2" key="1">
    <citation type="journal article" date="2019" name="bioRxiv">
        <title>The Genome of the Zebra Mussel, Dreissena polymorpha: A Resource for Invasive Species Research.</title>
        <authorList>
            <person name="McCartney M.A."/>
            <person name="Auch B."/>
            <person name="Kono T."/>
            <person name="Mallez S."/>
            <person name="Zhang Y."/>
            <person name="Obille A."/>
            <person name="Becker A."/>
            <person name="Abrahante J.E."/>
            <person name="Garbe J."/>
            <person name="Badalamenti J.P."/>
            <person name="Herman A."/>
            <person name="Mangelson H."/>
            <person name="Liachko I."/>
            <person name="Sullivan S."/>
            <person name="Sone E.D."/>
            <person name="Koren S."/>
            <person name="Silverstein K.A.T."/>
            <person name="Beckman K.B."/>
            <person name="Gohl D.M."/>
        </authorList>
    </citation>
    <scope>NUCLEOTIDE SEQUENCE</scope>
    <source>
        <strain evidence="2">Duluth1</strain>
        <tissue evidence="2">Whole animal</tissue>
    </source>
</reference>
<evidence type="ECO:0000256" key="1">
    <source>
        <dbReference type="SAM" id="SignalP"/>
    </source>
</evidence>
<name>A0A9D4DVQ5_DREPO</name>
<accession>A0A9D4DVQ5</accession>
<organism evidence="2 3">
    <name type="scientific">Dreissena polymorpha</name>
    <name type="common">Zebra mussel</name>
    <name type="synonym">Mytilus polymorpha</name>
    <dbReference type="NCBI Taxonomy" id="45954"/>
    <lineage>
        <taxon>Eukaryota</taxon>
        <taxon>Metazoa</taxon>
        <taxon>Spiralia</taxon>
        <taxon>Lophotrochozoa</taxon>
        <taxon>Mollusca</taxon>
        <taxon>Bivalvia</taxon>
        <taxon>Autobranchia</taxon>
        <taxon>Heteroconchia</taxon>
        <taxon>Euheterodonta</taxon>
        <taxon>Imparidentia</taxon>
        <taxon>Neoheterodontei</taxon>
        <taxon>Myida</taxon>
        <taxon>Dreissenoidea</taxon>
        <taxon>Dreissenidae</taxon>
        <taxon>Dreissena</taxon>
    </lineage>
</organism>
<reference evidence="2" key="2">
    <citation type="submission" date="2020-11" db="EMBL/GenBank/DDBJ databases">
        <authorList>
            <person name="McCartney M.A."/>
            <person name="Auch B."/>
            <person name="Kono T."/>
            <person name="Mallez S."/>
            <person name="Becker A."/>
            <person name="Gohl D.M."/>
            <person name="Silverstein K.A.T."/>
            <person name="Koren S."/>
            <person name="Bechman K.B."/>
            <person name="Herman A."/>
            <person name="Abrahante J.E."/>
            <person name="Garbe J."/>
        </authorList>
    </citation>
    <scope>NUCLEOTIDE SEQUENCE</scope>
    <source>
        <strain evidence="2">Duluth1</strain>
        <tissue evidence="2">Whole animal</tissue>
    </source>
</reference>
<evidence type="ECO:0000313" key="2">
    <source>
        <dbReference type="EMBL" id="KAH3755210.1"/>
    </source>
</evidence>
<protein>
    <recommendedName>
        <fullName evidence="4">LRAT domain-containing protein</fullName>
    </recommendedName>
</protein>
<comment type="caution">
    <text evidence="2">The sequence shown here is derived from an EMBL/GenBank/DDBJ whole genome shotgun (WGS) entry which is preliminary data.</text>
</comment>
<sequence>MKLLLILVAVFVCVATVKCCKEQLESGLAVPFYYGHSNLSCTKGKGKNKGKRSLNTVSTTRLVHRFVYYCGYYFEWIDEGVDPFGTSPLGRNCNPEIYSEPAGYSRVKLECAKNCAKKFSRNFQYHMLNNNCHHFANTMASFLDRSDGECCNN</sequence>
<keyword evidence="3" id="KW-1185">Reference proteome</keyword>